<dbReference type="GO" id="GO:0004930">
    <property type="term" value="F:G protein-coupled receptor activity"/>
    <property type="evidence" value="ECO:0007669"/>
    <property type="project" value="TreeGrafter"/>
</dbReference>
<accession>A0A168LWC7</accession>
<comment type="subcellular location">
    <subcellularLocation>
        <location evidence="1">Membrane</location>
        <topology evidence="1">Multi-pass membrane protein</topology>
    </subcellularLocation>
</comment>
<feature type="transmembrane region" description="Helical" evidence="6">
    <location>
        <begin position="32"/>
        <end position="55"/>
    </location>
</feature>
<feature type="compositionally biased region" description="Low complexity" evidence="5">
    <location>
        <begin position="518"/>
        <end position="528"/>
    </location>
</feature>
<feature type="region of interest" description="Disordered" evidence="5">
    <location>
        <begin position="518"/>
        <end position="586"/>
    </location>
</feature>
<keyword evidence="2 6" id="KW-0812">Transmembrane</keyword>
<dbReference type="Proteomes" id="UP000078561">
    <property type="component" value="Unassembled WGS sequence"/>
</dbReference>
<feature type="transmembrane region" description="Helical" evidence="6">
    <location>
        <begin position="251"/>
        <end position="272"/>
    </location>
</feature>
<evidence type="ECO:0000256" key="6">
    <source>
        <dbReference type="SAM" id="Phobius"/>
    </source>
</evidence>
<feature type="transmembrane region" description="Helical" evidence="6">
    <location>
        <begin position="284"/>
        <end position="307"/>
    </location>
</feature>
<dbReference type="GO" id="GO:0007189">
    <property type="term" value="P:adenylate cyclase-activating G protein-coupled receptor signaling pathway"/>
    <property type="evidence" value="ECO:0007669"/>
    <property type="project" value="TreeGrafter"/>
</dbReference>
<feature type="transmembrane region" description="Helical" evidence="6">
    <location>
        <begin position="107"/>
        <end position="125"/>
    </location>
</feature>
<gene>
    <name evidence="7" type="primary">ABSGL_03115.1 scaffold 4229</name>
</gene>
<keyword evidence="8" id="KW-1185">Reference proteome</keyword>
<evidence type="ECO:0000313" key="8">
    <source>
        <dbReference type="Proteomes" id="UP000078561"/>
    </source>
</evidence>
<dbReference type="Gene3D" id="1.20.1070.10">
    <property type="entry name" value="Rhodopsin 7-helix transmembrane proteins"/>
    <property type="match status" value="1"/>
</dbReference>
<feature type="transmembrane region" description="Helical" evidence="6">
    <location>
        <begin position="188"/>
        <end position="209"/>
    </location>
</feature>
<dbReference type="PANTHER" id="PTHR23112">
    <property type="entry name" value="G PROTEIN-COUPLED RECEPTOR 157-RELATED"/>
    <property type="match status" value="1"/>
</dbReference>
<feature type="region of interest" description="Disordered" evidence="5">
    <location>
        <begin position="339"/>
        <end position="372"/>
    </location>
</feature>
<keyword evidence="3 6" id="KW-1133">Transmembrane helix</keyword>
<evidence type="ECO:0000256" key="3">
    <source>
        <dbReference type="ARBA" id="ARBA00022989"/>
    </source>
</evidence>
<feature type="compositionally biased region" description="Basic and acidic residues" evidence="5">
    <location>
        <begin position="339"/>
        <end position="352"/>
    </location>
</feature>
<protein>
    <submittedName>
        <fullName evidence="7">Uncharacterized protein</fullName>
    </submittedName>
</protein>
<dbReference type="OMA" id="MTHYISE"/>
<organism evidence="7">
    <name type="scientific">Absidia glauca</name>
    <name type="common">Pin mould</name>
    <dbReference type="NCBI Taxonomy" id="4829"/>
    <lineage>
        <taxon>Eukaryota</taxon>
        <taxon>Fungi</taxon>
        <taxon>Fungi incertae sedis</taxon>
        <taxon>Mucoromycota</taxon>
        <taxon>Mucoromycotina</taxon>
        <taxon>Mucoromycetes</taxon>
        <taxon>Mucorales</taxon>
        <taxon>Cunninghamellaceae</taxon>
        <taxon>Absidia</taxon>
    </lineage>
</organism>
<feature type="transmembrane region" description="Helical" evidence="6">
    <location>
        <begin position="67"/>
        <end position="87"/>
    </location>
</feature>
<dbReference type="OrthoDB" id="2281723at2759"/>
<evidence type="ECO:0000256" key="5">
    <source>
        <dbReference type="SAM" id="MobiDB-lite"/>
    </source>
</evidence>
<dbReference type="PANTHER" id="PTHR23112:SF0">
    <property type="entry name" value="TRANSMEMBRANE PROTEIN 116"/>
    <property type="match status" value="1"/>
</dbReference>
<evidence type="ECO:0000256" key="4">
    <source>
        <dbReference type="ARBA" id="ARBA00023136"/>
    </source>
</evidence>
<dbReference type="GO" id="GO:0005886">
    <property type="term" value="C:plasma membrane"/>
    <property type="evidence" value="ECO:0007669"/>
    <property type="project" value="TreeGrafter"/>
</dbReference>
<proteinExistence type="predicted"/>
<dbReference type="EMBL" id="LT551876">
    <property type="protein sequence ID" value="SAL97610.1"/>
    <property type="molecule type" value="Genomic_DNA"/>
</dbReference>
<dbReference type="STRING" id="4829.A0A168LWC7"/>
<sequence length="601" mass="68060">MDDGYLQQQTGPEYDFLLYTREQFLSLRQATIATSIIALVAAVIVLSSFFYLWLVDRKRANRISLRCVVIACAANGIDSIMNLSMSFVEGPTSFCRAGGIISNISRLISASFLAIVGINLVLIFVINVKRRDLLEYFYYPCAFVYVLICTVVSVYKAVTSDYSNKVHDTCWYLNYVIERHYSVFSWMWYYGFLFFINLLAGLSSAIALYKLIHEQRALRKNVDHTTYMGQASTNEIETRFQRRQSAVLSKVVSRCIIYPLIPLVVNIWGFGMQMMMTIRDGRPPFVLVMFDTVFACLEGFFVLMVFFTDPALTAFMNDRLQYWCKVYVEEYRLVEIRNDSSAGPEKKKDRSHTLYIMPPTDSGNTPNDEPTDWDAAIIHANATSRYSATNHKSVPMRRIGIPPSSLTQLSSHYNIRQLSFCTLPTASDHTVDTAAPAGHPQASPIPWKEPQPKQLHEQAQYNESSTANLTNSNIPAHFTTCQESVIHVVFIPYKSAVWAQLCHYLLSRFVLSIFTPSASRSAPRSSTTIELRSYSQPQPQPPQQQPPQAVVEEGNATSTISNDDFEVDDGNNTIGTGHSNDLPIEPNSRYRFSISAQTRHY</sequence>
<reference evidence="7" key="1">
    <citation type="submission" date="2016-04" db="EMBL/GenBank/DDBJ databases">
        <authorList>
            <person name="Evans L.H."/>
            <person name="Alamgir A."/>
            <person name="Owens N."/>
            <person name="Weber N.D."/>
            <person name="Virtaneva K."/>
            <person name="Barbian K."/>
            <person name="Babar A."/>
            <person name="Rosenke K."/>
        </authorList>
    </citation>
    <scope>NUCLEOTIDE SEQUENCE [LARGE SCALE GENOMIC DNA]</scope>
    <source>
        <strain evidence="7">CBS 101.48</strain>
    </source>
</reference>
<evidence type="ECO:0000256" key="1">
    <source>
        <dbReference type="ARBA" id="ARBA00004141"/>
    </source>
</evidence>
<evidence type="ECO:0000313" key="7">
    <source>
        <dbReference type="EMBL" id="SAL97610.1"/>
    </source>
</evidence>
<dbReference type="AlphaFoldDB" id="A0A168LWC7"/>
<keyword evidence="4 6" id="KW-0472">Membrane</keyword>
<dbReference type="InParanoid" id="A0A168LWC7"/>
<feature type="region of interest" description="Disordered" evidence="5">
    <location>
        <begin position="431"/>
        <end position="465"/>
    </location>
</feature>
<evidence type="ECO:0000256" key="2">
    <source>
        <dbReference type="ARBA" id="ARBA00022692"/>
    </source>
</evidence>
<name>A0A168LWC7_ABSGL</name>
<feature type="transmembrane region" description="Helical" evidence="6">
    <location>
        <begin position="137"/>
        <end position="158"/>
    </location>
</feature>
<feature type="compositionally biased region" description="Polar residues" evidence="5">
    <location>
        <begin position="570"/>
        <end position="579"/>
    </location>
</feature>